<reference evidence="2" key="1">
    <citation type="submission" date="2014-11" db="EMBL/GenBank/DDBJ databases">
        <authorList>
            <person name="Amaro Gonzalez C."/>
        </authorList>
    </citation>
    <scope>NUCLEOTIDE SEQUENCE</scope>
</reference>
<evidence type="ECO:0000256" key="1">
    <source>
        <dbReference type="SAM" id="Phobius"/>
    </source>
</evidence>
<dbReference type="AlphaFoldDB" id="A0A0E9UIW9"/>
<reference evidence="2" key="2">
    <citation type="journal article" date="2015" name="Fish Shellfish Immunol.">
        <title>Early steps in the European eel (Anguilla anguilla)-Vibrio vulnificus interaction in the gills: Role of the RtxA13 toxin.</title>
        <authorList>
            <person name="Callol A."/>
            <person name="Pajuelo D."/>
            <person name="Ebbesson L."/>
            <person name="Teles M."/>
            <person name="MacKenzie S."/>
            <person name="Amaro C."/>
        </authorList>
    </citation>
    <scope>NUCLEOTIDE SEQUENCE</scope>
</reference>
<proteinExistence type="predicted"/>
<evidence type="ECO:0000313" key="2">
    <source>
        <dbReference type="EMBL" id="JAH65784.1"/>
    </source>
</evidence>
<sequence length="67" mass="7565">MTKTLIRNIYMCCVSWHHLELATIYIYSSVTFLGFSLTVWLILLKLAILQEGVTLQAIATGSLSFLN</sequence>
<feature type="transmembrane region" description="Helical" evidence="1">
    <location>
        <begin position="24"/>
        <end position="44"/>
    </location>
</feature>
<name>A0A0E9UIW9_ANGAN</name>
<keyword evidence="1" id="KW-0472">Membrane</keyword>
<accession>A0A0E9UIW9</accession>
<protein>
    <submittedName>
        <fullName evidence="2">Uncharacterized protein</fullName>
    </submittedName>
</protein>
<dbReference type="EMBL" id="GBXM01042793">
    <property type="protein sequence ID" value="JAH65784.1"/>
    <property type="molecule type" value="Transcribed_RNA"/>
</dbReference>
<organism evidence="2">
    <name type="scientific">Anguilla anguilla</name>
    <name type="common">European freshwater eel</name>
    <name type="synonym">Muraena anguilla</name>
    <dbReference type="NCBI Taxonomy" id="7936"/>
    <lineage>
        <taxon>Eukaryota</taxon>
        <taxon>Metazoa</taxon>
        <taxon>Chordata</taxon>
        <taxon>Craniata</taxon>
        <taxon>Vertebrata</taxon>
        <taxon>Euteleostomi</taxon>
        <taxon>Actinopterygii</taxon>
        <taxon>Neopterygii</taxon>
        <taxon>Teleostei</taxon>
        <taxon>Anguilliformes</taxon>
        <taxon>Anguillidae</taxon>
        <taxon>Anguilla</taxon>
    </lineage>
</organism>
<keyword evidence="1" id="KW-0812">Transmembrane</keyword>
<keyword evidence="1" id="KW-1133">Transmembrane helix</keyword>
<dbReference type="EMBL" id="GBXM01054840">
    <property type="protein sequence ID" value="JAH53737.1"/>
    <property type="molecule type" value="Transcribed_RNA"/>
</dbReference>